<evidence type="ECO:0000259" key="2">
    <source>
        <dbReference type="PROSITE" id="PS51832"/>
    </source>
</evidence>
<dbReference type="Gene3D" id="1.10.3210.10">
    <property type="entry name" value="Hypothetical protein af1432"/>
    <property type="match status" value="1"/>
</dbReference>
<dbReference type="SUPFAM" id="SSF109604">
    <property type="entry name" value="HD-domain/PDEase-like"/>
    <property type="match status" value="1"/>
</dbReference>
<dbReference type="PROSITE" id="PS51832">
    <property type="entry name" value="HD_GYP"/>
    <property type="match status" value="1"/>
</dbReference>
<proteinExistence type="predicted"/>
<evidence type="ECO:0000313" key="3">
    <source>
        <dbReference type="EMBL" id="GIO37850.1"/>
    </source>
</evidence>
<evidence type="ECO:0000313" key="4">
    <source>
        <dbReference type="Proteomes" id="UP000681162"/>
    </source>
</evidence>
<comment type="caution">
    <text evidence="3">The sequence shown here is derived from an EMBL/GenBank/DDBJ whole genome shotgun (WGS) entry which is preliminary data.</text>
</comment>
<dbReference type="InterPro" id="IPR006674">
    <property type="entry name" value="HD_domain"/>
</dbReference>
<feature type="domain" description="HD-GYP" evidence="2">
    <location>
        <begin position="105"/>
        <end position="296"/>
    </location>
</feature>
<keyword evidence="4" id="KW-1185">Reference proteome</keyword>
<dbReference type="CDD" id="cd00077">
    <property type="entry name" value="HDc"/>
    <property type="match status" value="1"/>
</dbReference>
<dbReference type="RefSeq" id="WP_212940079.1">
    <property type="nucleotide sequence ID" value="NZ_BORR01000009.1"/>
</dbReference>
<dbReference type="Proteomes" id="UP000681162">
    <property type="component" value="Unassembled WGS sequence"/>
</dbReference>
<dbReference type="PROSITE" id="PS51831">
    <property type="entry name" value="HD"/>
    <property type="match status" value="1"/>
</dbReference>
<dbReference type="InterPro" id="IPR003607">
    <property type="entry name" value="HD/PDEase_dom"/>
</dbReference>
<gene>
    <name evidence="3" type="ORF">J41TS12_27110</name>
</gene>
<dbReference type="EMBL" id="BORR01000009">
    <property type="protein sequence ID" value="GIO37850.1"/>
    <property type="molecule type" value="Genomic_DNA"/>
</dbReference>
<feature type="domain" description="HD" evidence="1">
    <location>
        <begin position="127"/>
        <end position="243"/>
    </location>
</feature>
<name>A0A919XWV2_9BACL</name>
<evidence type="ECO:0000259" key="1">
    <source>
        <dbReference type="PROSITE" id="PS51831"/>
    </source>
</evidence>
<organism evidence="3 4">
    <name type="scientific">Paenibacillus antibioticophila</name>
    <dbReference type="NCBI Taxonomy" id="1274374"/>
    <lineage>
        <taxon>Bacteria</taxon>
        <taxon>Bacillati</taxon>
        <taxon>Bacillota</taxon>
        <taxon>Bacilli</taxon>
        <taxon>Bacillales</taxon>
        <taxon>Paenibacillaceae</taxon>
        <taxon>Paenibacillus</taxon>
    </lineage>
</organism>
<dbReference type="InterPro" id="IPR037522">
    <property type="entry name" value="HD_GYP_dom"/>
</dbReference>
<dbReference type="SMART" id="SM00471">
    <property type="entry name" value="HDc"/>
    <property type="match status" value="1"/>
</dbReference>
<dbReference type="InterPro" id="IPR006675">
    <property type="entry name" value="HDIG_dom"/>
</dbReference>
<protein>
    <submittedName>
        <fullName evidence="3">C-di-GMP phosphodiesterase</fullName>
    </submittedName>
</protein>
<dbReference type="PANTHER" id="PTHR43155">
    <property type="entry name" value="CYCLIC DI-GMP PHOSPHODIESTERASE PA4108-RELATED"/>
    <property type="match status" value="1"/>
</dbReference>
<dbReference type="AlphaFoldDB" id="A0A919XWV2"/>
<dbReference type="Pfam" id="PF13487">
    <property type="entry name" value="HD_5"/>
    <property type="match status" value="1"/>
</dbReference>
<sequence length="346" mass="38266">MRFVSMEDVEPGQLLGRTVYSGNGTVLLSAGVQLTVYMINTLKRIGVTMIYLKDPAFEDVEIEDLVSEVTKKAVFRDMSETLEAVRSGKEWSTRKISNSVDQLLTDVLSTKELLFQLTEIRTKDNAHYLHAVNVALLSSMIGYNLGLNYGQLKELTMGALLHDIGKSAALPEGADQEVINKSHHTWKGFEILKHKREFSLLVAHTALQHHERLNGSGLPRGLTSESIHLYAKIVAVANQYDNLISGEGGLAKKAMLPHEACEELMASSELLLDRDVLIEFNRIVSVYPTGTSVRLSTKESGVVVRQHRGLPGRPVVRIIRSAGEDFEVKEVDLATETTVFIDAVLA</sequence>
<accession>A0A919XWV2</accession>
<reference evidence="3 4" key="1">
    <citation type="submission" date="2021-03" db="EMBL/GenBank/DDBJ databases">
        <title>Antimicrobial resistance genes in bacteria isolated from Japanese honey, and their potential for conferring macrolide and lincosamide resistance in the American foulbrood pathogen Paenibacillus larvae.</title>
        <authorList>
            <person name="Okamoto M."/>
            <person name="Kumagai M."/>
            <person name="Kanamori H."/>
            <person name="Takamatsu D."/>
        </authorList>
    </citation>
    <scope>NUCLEOTIDE SEQUENCE [LARGE SCALE GENOMIC DNA]</scope>
    <source>
        <strain evidence="3 4">J41TS12</strain>
    </source>
</reference>
<dbReference type="PANTHER" id="PTHR43155:SF2">
    <property type="entry name" value="CYCLIC DI-GMP PHOSPHODIESTERASE PA4108"/>
    <property type="match status" value="1"/>
</dbReference>
<dbReference type="NCBIfam" id="TIGR00277">
    <property type="entry name" value="HDIG"/>
    <property type="match status" value="1"/>
</dbReference>